<dbReference type="AlphaFoldDB" id="A0A512DLK5"/>
<comment type="caution">
    <text evidence="2">The sequence shown here is derived from an EMBL/GenBank/DDBJ whole genome shotgun (WGS) entry which is preliminary data.</text>
</comment>
<keyword evidence="1" id="KW-1133">Transmembrane helix</keyword>
<evidence type="ECO:0000313" key="3">
    <source>
        <dbReference type="Proteomes" id="UP000321523"/>
    </source>
</evidence>
<accession>A0A512DLK5</accession>
<keyword evidence="1" id="KW-0472">Membrane</keyword>
<sequence length="70" mass="7740">MQKGTLAHIWEAMESFDINWLGLVSLLLVALLVAPAAIRMNRGGQWLPKAAVWLAVLVGLVFVYQTFGPF</sequence>
<keyword evidence="1" id="KW-0812">Transmembrane</keyword>
<protein>
    <submittedName>
        <fullName evidence="2">Uncharacterized protein</fullName>
    </submittedName>
</protein>
<name>A0A512DLK5_9PROT</name>
<evidence type="ECO:0000256" key="1">
    <source>
        <dbReference type="SAM" id="Phobius"/>
    </source>
</evidence>
<keyword evidence="3" id="KW-1185">Reference proteome</keyword>
<proteinExistence type="predicted"/>
<gene>
    <name evidence="2" type="ORF">SAE02_11980</name>
</gene>
<reference evidence="2 3" key="1">
    <citation type="submission" date="2019-07" db="EMBL/GenBank/DDBJ databases">
        <title>Whole genome shotgun sequence of Skermanella aerolata NBRC 106429.</title>
        <authorList>
            <person name="Hosoyama A."/>
            <person name="Uohara A."/>
            <person name="Ohji S."/>
            <person name="Ichikawa N."/>
        </authorList>
    </citation>
    <scope>NUCLEOTIDE SEQUENCE [LARGE SCALE GENOMIC DNA]</scope>
    <source>
        <strain evidence="2 3">NBRC 106429</strain>
    </source>
</reference>
<feature type="transmembrane region" description="Helical" evidence="1">
    <location>
        <begin position="50"/>
        <end position="67"/>
    </location>
</feature>
<organism evidence="2 3">
    <name type="scientific">Skermanella aerolata</name>
    <dbReference type="NCBI Taxonomy" id="393310"/>
    <lineage>
        <taxon>Bacteria</taxon>
        <taxon>Pseudomonadati</taxon>
        <taxon>Pseudomonadota</taxon>
        <taxon>Alphaproteobacteria</taxon>
        <taxon>Rhodospirillales</taxon>
        <taxon>Azospirillaceae</taxon>
        <taxon>Skermanella</taxon>
    </lineage>
</organism>
<feature type="transmembrane region" description="Helical" evidence="1">
    <location>
        <begin position="20"/>
        <end position="38"/>
    </location>
</feature>
<evidence type="ECO:0000313" key="2">
    <source>
        <dbReference type="EMBL" id="GEO37050.1"/>
    </source>
</evidence>
<dbReference type="Proteomes" id="UP000321523">
    <property type="component" value="Unassembled WGS sequence"/>
</dbReference>
<dbReference type="EMBL" id="BJYZ01000003">
    <property type="protein sequence ID" value="GEO37050.1"/>
    <property type="molecule type" value="Genomic_DNA"/>
</dbReference>